<gene>
    <name evidence="2" type="ORF">OJ996_09750</name>
</gene>
<organism evidence="2 3">
    <name type="scientific">Luteolibacter rhizosphaerae</name>
    <dbReference type="NCBI Taxonomy" id="2989719"/>
    <lineage>
        <taxon>Bacteria</taxon>
        <taxon>Pseudomonadati</taxon>
        <taxon>Verrucomicrobiota</taxon>
        <taxon>Verrucomicrobiia</taxon>
        <taxon>Verrucomicrobiales</taxon>
        <taxon>Verrucomicrobiaceae</taxon>
        <taxon>Luteolibacter</taxon>
    </lineage>
</organism>
<keyword evidence="1" id="KW-0812">Transmembrane</keyword>
<comment type="caution">
    <text evidence="2">The sequence shown here is derived from an EMBL/GenBank/DDBJ whole genome shotgun (WGS) entry which is preliminary data.</text>
</comment>
<protein>
    <submittedName>
        <fullName evidence="2">Uncharacterized protein</fullName>
    </submittedName>
</protein>
<evidence type="ECO:0000313" key="3">
    <source>
        <dbReference type="Proteomes" id="UP001165653"/>
    </source>
</evidence>
<feature type="transmembrane region" description="Helical" evidence="1">
    <location>
        <begin position="21"/>
        <end position="44"/>
    </location>
</feature>
<dbReference type="Proteomes" id="UP001165653">
    <property type="component" value="Unassembled WGS sequence"/>
</dbReference>
<sequence>MISSAAIPENTKPRSRWIWGWFCYVFLSAGIAGLVIVGRLSSYFDGLALGQSDTLFSMAITGMLVLSLLLLLPLGLFALYRIIRGRDHWLKLAILPFPLLALVGPRYIPLPTFNQGVIETLRAKTTAADFVKAVKTTAAAPPKWLVVRKDLTTEQDHWPEQQKWLAATAPFDRISLQPQPKIYLESQTLLIEWGGPLSRRWGLALSAKTGVKPEIPSHAAHSEEIYPEVWLFNIYL</sequence>
<accession>A0ABT3G1Z7</accession>
<keyword evidence="1" id="KW-0472">Membrane</keyword>
<evidence type="ECO:0000256" key="1">
    <source>
        <dbReference type="SAM" id="Phobius"/>
    </source>
</evidence>
<keyword evidence="3" id="KW-1185">Reference proteome</keyword>
<feature type="transmembrane region" description="Helical" evidence="1">
    <location>
        <begin position="56"/>
        <end position="77"/>
    </location>
</feature>
<name>A0ABT3G1Z7_9BACT</name>
<evidence type="ECO:0000313" key="2">
    <source>
        <dbReference type="EMBL" id="MCW1913858.1"/>
    </source>
</evidence>
<dbReference type="RefSeq" id="WP_264513359.1">
    <property type="nucleotide sequence ID" value="NZ_JAPDDR010000004.1"/>
</dbReference>
<keyword evidence="1" id="KW-1133">Transmembrane helix</keyword>
<dbReference type="EMBL" id="JAPDDR010000004">
    <property type="protein sequence ID" value="MCW1913858.1"/>
    <property type="molecule type" value="Genomic_DNA"/>
</dbReference>
<proteinExistence type="predicted"/>
<reference evidence="2" key="1">
    <citation type="submission" date="2022-10" db="EMBL/GenBank/DDBJ databases">
        <title>Luteolibacter sp. GHJ8, whole genome shotgun sequencing project.</title>
        <authorList>
            <person name="Zhao G."/>
            <person name="Shen L."/>
        </authorList>
    </citation>
    <scope>NUCLEOTIDE SEQUENCE</scope>
    <source>
        <strain evidence="2">GHJ8</strain>
    </source>
</reference>